<dbReference type="Pfam" id="PF12796">
    <property type="entry name" value="Ank_2"/>
    <property type="match status" value="1"/>
</dbReference>
<comment type="caution">
    <text evidence="4">The sequence shown here is derived from an EMBL/GenBank/DDBJ whole genome shotgun (WGS) entry which is preliminary data.</text>
</comment>
<feature type="repeat" description="ANK" evidence="3">
    <location>
        <begin position="195"/>
        <end position="227"/>
    </location>
</feature>
<dbReference type="Gene3D" id="1.25.40.20">
    <property type="entry name" value="Ankyrin repeat-containing domain"/>
    <property type="match status" value="2"/>
</dbReference>
<evidence type="ECO:0000256" key="3">
    <source>
        <dbReference type="PROSITE-ProRule" id="PRU00023"/>
    </source>
</evidence>
<accession>A0ABD2WN30</accession>
<dbReference type="EMBL" id="JBJJXI010000094">
    <property type="protein sequence ID" value="KAL3394016.1"/>
    <property type="molecule type" value="Genomic_DNA"/>
</dbReference>
<organism evidence="4 5">
    <name type="scientific">Trichogramma kaykai</name>
    <dbReference type="NCBI Taxonomy" id="54128"/>
    <lineage>
        <taxon>Eukaryota</taxon>
        <taxon>Metazoa</taxon>
        <taxon>Ecdysozoa</taxon>
        <taxon>Arthropoda</taxon>
        <taxon>Hexapoda</taxon>
        <taxon>Insecta</taxon>
        <taxon>Pterygota</taxon>
        <taxon>Neoptera</taxon>
        <taxon>Endopterygota</taxon>
        <taxon>Hymenoptera</taxon>
        <taxon>Apocrita</taxon>
        <taxon>Proctotrupomorpha</taxon>
        <taxon>Chalcidoidea</taxon>
        <taxon>Trichogrammatidae</taxon>
        <taxon>Trichogramma</taxon>
    </lineage>
</organism>
<dbReference type="AlphaFoldDB" id="A0ABD2WN30"/>
<dbReference type="PRINTS" id="PR01415">
    <property type="entry name" value="ANKYRIN"/>
</dbReference>
<dbReference type="SUPFAM" id="SSF48403">
    <property type="entry name" value="Ankyrin repeat"/>
    <property type="match status" value="1"/>
</dbReference>
<reference evidence="4 5" key="1">
    <citation type="journal article" date="2024" name="bioRxiv">
        <title>A reference genome for Trichogramma kaykai: A tiny desert-dwelling parasitoid wasp with competing sex-ratio distorters.</title>
        <authorList>
            <person name="Culotta J."/>
            <person name="Lindsey A.R."/>
        </authorList>
    </citation>
    <scope>NUCLEOTIDE SEQUENCE [LARGE SCALE GENOMIC DNA]</scope>
    <source>
        <strain evidence="4 5">KSX58</strain>
    </source>
</reference>
<protein>
    <submittedName>
        <fullName evidence="4">Uncharacterized protein</fullName>
    </submittedName>
</protein>
<dbReference type="PANTHER" id="PTHR24166">
    <property type="entry name" value="ROLLING PEBBLES, ISOFORM B"/>
    <property type="match status" value="1"/>
</dbReference>
<dbReference type="Proteomes" id="UP001627154">
    <property type="component" value="Unassembled WGS sequence"/>
</dbReference>
<dbReference type="PROSITE" id="PS50088">
    <property type="entry name" value="ANK_REPEAT"/>
    <property type="match status" value="3"/>
</dbReference>
<evidence type="ECO:0000313" key="4">
    <source>
        <dbReference type="EMBL" id="KAL3394016.1"/>
    </source>
</evidence>
<keyword evidence="2 3" id="KW-0040">ANK repeat</keyword>
<keyword evidence="1" id="KW-0677">Repeat</keyword>
<evidence type="ECO:0000313" key="5">
    <source>
        <dbReference type="Proteomes" id="UP001627154"/>
    </source>
</evidence>
<keyword evidence="5" id="KW-1185">Reference proteome</keyword>
<dbReference type="InterPro" id="IPR050889">
    <property type="entry name" value="Dendritic_Spine_Reg/Scaffold"/>
</dbReference>
<evidence type="ECO:0000256" key="2">
    <source>
        <dbReference type="ARBA" id="ARBA00023043"/>
    </source>
</evidence>
<feature type="repeat" description="ANK" evidence="3">
    <location>
        <begin position="116"/>
        <end position="148"/>
    </location>
</feature>
<dbReference type="InterPro" id="IPR036770">
    <property type="entry name" value="Ankyrin_rpt-contain_sf"/>
</dbReference>
<dbReference type="PROSITE" id="PS50297">
    <property type="entry name" value="ANK_REP_REGION"/>
    <property type="match status" value="3"/>
</dbReference>
<sequence length="520" mass="59115">MFSPKEMDWLLAKCVENEDIISFVVRSGYKDEPEADEDCKLLLNRNTPLHKATMCIPPIEASVIRELFKIYHRFDLNYTDDNGLTHFHVACEFGIDDVVEKFIELGQDLNCLSQECDEPPLHLAVYYQRNKVVELLLRNGADPNSVDVRGWTPLHVICRDECRDYDDDANDLTQMLFEISAEKYQTVQIEAQDKKGNTPLHFALECGKRELIELLLIKGANPNLANEKGLTALHVICENYWYGHELVDLFFKINDDIQQTVQIDTRDKKDRTPLQLAVIYFLPHVVDVVLDRGADLSSFTFPTETHFDEGYEAPKYQNYYKLSLLSGVLAVLESLERRGYELGRNDALIIMKLFTKNGFFRESADFDEFWYGDEKFASKAKEYIIKPNLSLYDLQAAHAAGKEIYRGRRNSSRHFVKRKLPAIQYPHTPILSLKTLLLLLLLLELCTLRSPTAANAAAATTAPRAQAGVVAADAATAAKESLKSGPHSVYKEGSCCCCCCHRHHCSGSPRVGLREKYVKY</sequence>
<name>A0ABD2WN30_9HYME</name>
<dbReference type="InterPro" id="IPR002110">
    <property type="entry name" value="Ankyrin_rpt"/>
</dbReference>
<dbReference type="PANTHER" id="PTHR24166:SF48">
    <property type="entry name" value="PROTEIN VAPYRIN"/>
    <property type="match status" value="1"/>
</dbReference>
<evidence type="ECO:0000256" key="1">
    <source>
        <dbReference type="ARBA" id="ARBA00022737"/>
    </source>
</evidence>
<gene>
    <name evidence="4" type="ORF">TKK_011686</name>
</gene>
<proteinExistence type="predicted"/>
<dbReference type="SMART" id="SM00248">
    <property type="entry name" value="ANK"/>
    <property type="match status" value="7"/>
</dbReference>
<feature type="repeat" description="ANK" evidence="3">
    <location>
        <begin position="82"/>
        <end position="114"/>
    </location>
</feature>